<evidence type="ECO:0000256" key="10">
    <source>
        <dbReference type="ARBA" id="ARBA00048743"/>
    </source>
</evidence>
<dbReference type="GO" id="GO:0004798">
    <property type="term" value="F:dTMP kinase activity"/>
    <property type="evidence" value="ECO:0007669"/>
    <property type="project" value="UniProtKB-UniRule"/>
</dbReference>
<evidence type="ECO:0000256" key="2">
    <source>
        <dbReference type="ARBA" id="ARBA00012980"/>
    </source>
</evidence>
<comment type="similarity">
    <text evidence="1 12">Belongs to the thymidylate kinase family.</text>
</comment>
<dbReference type="EC" id="2.7.4.9" evidence="2 12"/>
<keyword evidence="8 12" id="KW-0067">ATP-binding</keyword>
<keyword evidence="5 12" id="KW-0545">Nucleotide biosynthesis</keyword>
<evidence type="ECO:0000256" key="1">
    <source>
        <dbReference type="ARBA" id="ARBA00009776"/>
    </source>
</evidence>
<organism evidence="14 15">
    <name type="scientific">Anaplasma phagocytophilum</name>
    <name type="common">Ehrlichia phagocytophila</name>
    <dbReference type="NCBI Taxonomy" id="948"/>
    <lineage>
        <taxon>Bacteria</taxon>
        <taxon>Pseudomonadati</taxon>
        <taxon>Pseudomonadota</taxon>
        <taxon>Alphaproteobacteria</taxon>
        <taxon>Rickettsiales</taxon>
        <taxon>Anaplasmataceae</taxon>
        <taxon>Anaplasma</taxon>
        <taxon>phagocytophilum group</taxon>
    </lineage>
</organism>
<dbReference type="SUPFAM" id="SSF52540">
    <property type="entry name" value="P-loop containing nucleoside triphosphate hydrolases"/>
    <property type="match status" value="1"/>
</dbReference>
<comment type="catalytic activity">
    <reaction evidence="10 12">
        <text>dTMP + ATP = dTDP + ADP</text>
        <dbReference type="Rhea" id="RHEA:13517"/>
        <dbReference type="ChEBI" id="CHEBI:30616"/>
        <dbReference type="ChEBI" id="CHEBI:58369"/>
        <dbReference type="ChEBI" id="CHEBI:63528"/>
        <dbReference type="ChEBI" id="CHEBI:456216"/>
        <dbReference type="EC" id="2.7.4.9"/>
    </reaction>
</comment>
<dbReference type="GO" id="GO:0005524">
    <property type="term" value="F:ATP binding"/>
    <property type="evidence" value="ECO:0007669"/>
    <property type="project" value="UniProtKB-UniRule"/>
</dbReference>
<dbReference type="Pfam" id="PF02223">
    <property type="entry name" value="Thymidylate_kin"/>
    <property type="match status" value="1"/>
</dbReference>
<evidence type="ECO:0000256" key="3">
    <source>
        <dbReference type="ARBA" id="ARBA00017144"/>
    </source>
</evidence>
<evidence type="ECO:0000256" key="4">
    <source>
        <dbReference type="ARBA" id="ARBA00022679"/>
    </source>
</evidence>
<evidence type="ECO:0000256" key="8">
    <source>
        <dbReference type="ARBA" id="ARBA00022840"/>
    </source>
</evidence>
<dbReference type="InterPro" id="IPR018095">
    <property type="entry name" value="Thymidylate_kin_CS"/>
</dbReference>
<evidence type="ECO:0000256" key="12">
    <source>
        <dbReference type="HAMAP-Rule" id="MF_00165"/>
    </source>
</evidence>
<evidence type="ECO:0000256" key="6">
    <source>
        <dbReference type="ARBA" id="ARBA00022741"/>
    </source>
</evidence>
<reference evidence="15" key="1">
    <citation type="submission" date="2016-03" db="EMBL/GenBank/DDBJ databases">
        <authorList>
            <person name="Loux Valentin"/>
        </authorList>
    </citation>
    <scope>NUCLEOTIDE SEQUENCE [LARGE SCALE GENOMIC DNA]</scope>
    <source>
        <strain evidence="15">C1</strain>
    </source>
</reference>
<dbReference type="FunFam" id="3.40.50.300:FF:000225">
    <property type="entry name" value="Thymidylate kinase"/>
    <property type="match status" value="1"/>
</dbReference>
<dbReference type="AlphaFoldDB" id="A0AA45USQ5"/>
<dbReference type="NCBIfam" id="TIGR00041">
    <property type="entry name" value="DTMP_kinase"/>
    <property type="match status" value="1"/>
</dbReference>
<dbReference type="Gene3D" id="3.40.50.300">
    <property type="entry name" value="P-loop containing nucleotide triphosphate hydrolases"/>
    <property type="match status" value="1"/>
</dbReference>
<evidence type="ECO:0000256" key="7">
    <source>
        <dbReference type="ARBA" id="ARBA00022777"/>
    </source>
</evidence>
<dbReference type="HAMAP" id="MF_00165">
    <property type="entry name" value="Thymidylate_kinase"/>
    <property type="match status" value="1"/>
</dbReference>
<evidence type="ECO:0000256" key="11">
    <source>
        <dbReference type="ARBA" id="ARBA00057735"/>
    </source>
</evidence>
<dbReference type="PROSITE" id="PS01331">
    <property type="entry name" value="THYMIDYLATE_KINASE"/>
    <property type="match status" value="1"/>
</dbReference>
<comment type="function">
    <text evidence="11 12">Phosphorylation of dTMP to form dTDP in both de novo and salvage pathways of dTTP synthesis.</text>
</comment>
<evidence type="ECO:0000313" key="15">
    <source>
        <dbReference type="Proteomes" id="UP000078419"/>
    </source>
</evidence>
<name>A0AA45USQ5_ANAPH</name>
<evidence type="ECO:0000259" key="13">
    <source>
        <dbReference type="Pfam" id="PF02223"/>
    </source>
</evidence>
<feature type="binding site" evidence="12">
    <location>
        <begin position="21"/>
        <end position="28"/>
    </location>
    <ligand>
        <name>ATP</name>
        <dbReference type="ChEBI" id="CHEBI:30616"/>
    </ligand>
</feature>
<proteinExistence type="inferred from homology"/>
<dbReference type="PANTHER" id="PTHR10344">
    <property type="entry name" value="THYMIDYLATE KINASE"/>
    <property type="match status" value="1"/>
</dbReference>
<protein>
    <recommendedName>
        <fullName evidence="3 12">Thymidylate kinase</fullName>
        <ecNumber evidence="2 12">2.7.4.9</ecNumber>
    </recommendedName>
    <alternativeName>
        <fullName evidence="9 12">dTMP kinase</fullName>
    </alternativeName>
</protein>
<keyword evidence="4 12" id="KW-0808">Transferase</keyword>
<accession>A0AA45USQ5</accession>
<dbReference type="InterPro" id="IPR039430">
    <property type="entry name" value="Thymidylate_kin-like_dom"/>
</dbReference>
<dbReference type="EMBL" id="FLLR01000017">
    <property type="protein sequence ID" value="SBO14214.1"/>
    <property type="molecule type" value="Genomic_DNA"/>
</dbReference>
<dbReference type="GO" id="GO:0006233">
    <property type="term" value="P:dTDP biosynthetic process"/>
    <property type="evidence" value="ECO:0007669"/>
    <property type="project" value="InterPro"/>
</dbReference>
<dbReference type="Proteomes" id="UP000078419">
    <property type="component" value="Unassembled WGS sequence"/>
</dbReference>
<keyword evidence="6 12" id="KW-0547">Nucleotide-binding</keyword>
<feature type="domain" description="Thymidylate kinase-like" evidence="13">
    <location>
        <begin position="19"/>
        <end position="191"/>
    </location>
</feature>
<dbReference type="GO" id="GO:0005829">
    <property type="term" value="C:cytosol"/>
    <property type="evidence" value="ECO:0007669"/>
    <property type="project" value="TreeGrafter"/>
</dbReference>
<evidence type="ECO:0000256" key="5">
    <source>
        <dbReference type="ARBA" id="ARBA00022727"/>
    </source>
</evidence>
<comment type="caution">
    <text evidence="14">The sequence shown here is derived from an EMBL/GenBank/DDBJ whole genome shotgun (WGS) entry which is preliminary data.</text>
</comment>
<evidence type="ECO:0000256" key="9">
    <source>
        <dbReference type="ARBA" id="ARBA00029962"/>
    </source>
</evidence>
<dbReference type="InterPro" id="IPR018094">
    <property type="entry name" value="Thymidylate_kinase"/>
</dbReference>
<dbReference type="GO" id="GO:0006235">
    <property type="term" value="P:dTTP biosynthetic process"/>
    <property type="evidence" value="ECO:0007669"/>
    <property type="project" value="UniProtKB-UniRule"/>
</dbReference>
<evidence type="ECO:0000313" key="14">
    <source>
        <dbReference type="EMBL" id="SBO14214.1"/>
    </source>
</evidence>
<dbReference type="InterPro" id="IPR027417">
    <property type="entry name" value="P-loop_NTPase"/>
</dbReference>
<dbReference type="PANTHER" id="PTHR10344:SF4">
    <property type="entry name" value="UMP-CMP KINASE 2, MITOCHONDRIAL"/>
    <property type="match status" value="1"/>
</dbReference>
<sequence>MLKFVSFARVSLGSMFITFEGIDGCGKTTQSILLAKYMSDLYGEDNVVLTREPGGTSFNELLRSVFLSVSDYKVDKLTELFLFLAMRRESFVKVVESALRANKIVISDRCVDSTVAYQGYGCGIDLDLIYKLNSLVMGIVPDMTFIIDIDIEKALSRATRNGYESNSMDFYHKVRKGFQRIAEEEKHRCVLLRCDDYEENGVCDVYSVHNKIVGLLQGVLHNRMDAASSSVKV</sequence>
<keyword evidence="7 12" id="KW-0418">Kinase</keyword>
<dbReference type="GO" id="GO:0006227">
    <property type="term" value="P:dUDP biosynthetic process"/>
    <property type="evidence" value="ECO:0007669"/>
    <property type="project" value="TreeGrafter"/>
</dbReference>
<dbReference type="CDD" id="cd01672">
    <property type="entry name" value="TMPK"/>
    <property type="match status" value="1"/>
</dbReference>
<gene>
    <name evidence="12 14" type="primary">tmk</name>
    <name evidence="14" type="ORF">ANAPC1_00561</name>
</gene>